<dbReference type="EMBL" id="BAQJ01000277">
    <property type="protein sequence ID" value="GBQ75450.1"/>
    <property type="molecule type" value="Genomic_DNA"/>
</dbReference>
<accession>A0ABQ0PMI3</accession>
<gene>
    <name evidence="2" type="ORF">AA0521_2667</name>
</gene>
<feature type="region of interest" description="Disordered" evidence="1">
    <location>
        <begin position="1"/>
        <end position="20"/>
    </location>
</feature>
<organism evidence="2 3">
    <name type="scientific">Komagataeibacter intermedius NRIC 0521</name>
    <dbReference type="NCBI Taxonomy" id="1307934"/>
    <lineage>
        <taxon>Bacteria</taxon>
        <taxon>Pseudomonadati</taxon>
        <taxon>Pseudomonadota</taxon>
        <taxon>Alphaproteobacteria</taxon>
        <taxon>Acetobacterales</taxon>
        <taxon>Acetobacteraceae</taxon>
        <taxon>Komagataeibacter</taxon>
    </lineage>
</organism>
<evidence type="ECO:0000313" key="2">
    <source>
        <dbReference type="EMBL" id="GBQ75450.1"/>
    </source>
</evidence>
<evidence type="ECO:0000313" key="3">
    <source>
        <dbReference type="Proteomes" id="UP001061452"/>
    </source>
</evidence>
<name>A0ABQ0PMI3_9PROT</name>
<sequence length="102" mass="11767">MQDQPRHNTQRQRHDNGARPVVRITFAGMGQYQRPVAVEDTREVARRPPVMQDGRASRPHRPPCVACAFRLTVPSRRAIPPGERDGEHIIVIITEWERKKIL</sequence>
<evidence type="ECO:0000256" key="1">
    <source>
        <dbReference type="SAM" id="MobiDB-lite"/>
    </source>
</evidence>
<reference evidence="2" key="1">
    <citation type="submission" date="2013-04" db="EMBL/GenBank/DDBJ databases">
        <title>The genome sequencing project of 58 acetic acid bacteria.</title>
        <authorList>
            <person name="Okamoto-Kainuma A."/>
            <person name="Ishikawa M."/>
            <person name="Umino S."/>
            <person name="Koizumi Y."/>
            <person name="Shiwa Y."/>
            <person name="Yoshikawa H."/>
            <person name="Matsutani M."/>
            <person name="Matsushita K."/>
        </authorList>
    </citation>
    <scope>NUCLEOTIDE SEQUENCE</scope>
    <source>
        <strain evidence="2">NRIC 0521</strain>
    </source>
</reference>
<dbReference type="Proteomes" id="UP001061452">
    <property type="component" value="Unassembled WGS sequence"/>
</dbReference>
<proteinExistence type="predicted"/>
<keyword evidence="3" id="KW-1185">Reference proteome</keyword>
<feature type="region of interest" description="Disordered" evidence="1">
    <location>
        <begin position="33"/>
        <end position="62"/>
    </location>
</feature>
<comment type="caution">
    <text evidence="2">The sequence shown here is derived from an EMBL/GenBank/DDBJ whole genome shotgun (WGS) entry which is preliminary data.</text>
</comment>
<feature type="compositionally biased region" description="Basic and acidic residues" evidence="1">
    <location>
        <begin position="1"/>
        <end position="17"/>
    </location>
</feature>
<protein>
    <submittedName>
        <fullName evidence="2">Uncharacterized protein</fullName>
    </submittedName>
</protein>
<feature type="compositionally biased region" description="Basic and acidic residues" evidence="1">
    <location>
        <begin position="37"/>
        <end position="46"/>
    </location>
</feature>